<proteinExistence type="predicted"/>
<reference evidence="1 2" key="1">
    <citation type="journal article" date="2010" name="Syst. Appl. Microbiol.">
        <title>Four new species of Chryseobacterium from the rhizosphere of coastal sand dune plants, Chryseobacterium elymi sp. nov., Chryseobacterium hagamense sp. nov., Chryseobacterium lathyri sp. nov. and Chryseobacterium rhizosphaerae sp. nov.</title>
        <authorList>
            <person name="Cho S.H."/>
            <person name="Lee K.S."/>
            <person name="Shin D.S."/>
            <person name="Han J.H."/>
            <person name="Park K.S."/>
            <person name="Lee C.H."/>
            <person name="Park K.H."/>
            <person name="Kim S.B."/>
        </authorList>
    </citation>
    <scope>NUCLEOTIDE SEQUENCE [LARGE SCALE GENOMIC DNA]</scope>
    <source>
        <strain evidence="1 2">KCTC 22548</strain>
    </source>
</reference>
<evidence type="ECO:0000313" key="2">
    <source>
        <dbReference type="Proteomes" id="UP000256491"/>
    </source>
</evidence>
<dbReference type="RefSeq" id="WP_115917252.1">
    <property type="nucleotide sequence ID" value="NZ_BJYH01000001.1"/>
</dbReference>
<organism evidence="1 2">
    <name type="scientific">Chryseobacterium rhizosphaerae</name>
    <dbReference type="NCBI Taxonomy" id="395937"/>
    <lineage>
        <taxon>Bacteria</taxon>
        <taxon>Pseudomonadati</taxon>
        <taxon>Bacteroidota</taxon>
        <taxon>Flavobacteriia</taxon>
        <taxon>Flavobacteriales</taxon>
        <taxon>Weeksellaceae</taxon>
        <taxon>Chryseobacterium group</taxon>
        <taxon>Chryseobacterium</taxon>
    </lineage>
</organism>
<comment type="caution">
    <text evidence="1">The sequence shown here is derived from an EMBL/GenBank/DDBJ whole genome shotgun (WGS) entry which is preliminary data.</text>
</comment>
<accession>A0ABX9IPB7</accession>
<dbReference type="Proteomes" id="UP000256491">
    <property type="component" value="Unassembled WGS sequence"/>
</dbReference>
<keyword evidence="2" id="KW-1185">Reference proteome</keyword>
<dbReference type="EMBL" id="QNUF01000004">
    <property type="protein sequence ID" value="REC77410.1"/>
    <property type="molecule type" value="Genomic_DNA"/>
</dbReference>
<name>A0ABX9IPB7_9FLAO</name>
<protein>
    <submittedName>
        <fullName evidence="1">Uncharacterized protein</fullName>
    </submittedName>
</protein>
<gene>
    <name evidence="1" type="ORF">DRF57_05285</name>
</gene>
<sequence length="242" mass="27522">MYNEKLERLIELALTDGELTEKEKQVLFKNAEAEGIDLDEFEIVLEARLFEKTNDKNSQSAAPHSDKLGDVRKCPACGAIAESFSTCCSDCGFNFNNVEANVSIQKLFHMINELESRRNEESNNPLRLLGNAIISKSFRIGIGDRINHQKKELISNFPIANTKNDILEFLSLALPKAKKAGNFFTSGSFNTAANERNRIHNEFVPVWRAKCEQIIMKARFSMKEDRRTLEEVENYASQLKIK</sequence>
<evidence type="ECO:0000313" key="1">
    <source>
        <dbReference type="EMBL" id="REC77410.1"/>
    </source>
</evidence>